<name>A0A0A9B9E2_ARUDO</name>
<sequence length="80" mass="9112">MDLQVSMLLLPLIFWSLHMIFFRMLSEVNKFALQHATSEVLFVLQQASDSMLISCTHCIRAGHQAEGNLCCRITINSDEI</sequence>
<reference evidence="2" key="1">
    <citation type="submission" date="2014-09" db="EMBL/GenBank/DDBJ databases">
        <authorList>
            <person name="Magalhaes I.L.F."/>
            <person name="Oliveira U."/>
            <person name="Santos F.R."/>
            <person name="Vidigal T.H.D.A."/>
            <person name="Brescovit A.D."/>
            <person name="Santos A.J."/>
        </authorList>
    </citation>
    <scope>NUCLEOTIDE SEQUENCE</scope>
    <source>
        <tissue evidence="2">Shoot tissue taken approximately 20 cm above the soil surface</tissue>
    </source>
</reference>
<evidence type="ECO:0000313" key="2">
    <source>
        <dbReference type="EMBL" id="JAD57850.1"/>
    </source>
</evidence>
<feature type="transmembrane region" description="Helical" evidence="1">
    <location>
        <begin position="6"/>
        <end position="25"/>
    </location>
</feature>
<keyword evidence="1" id="KW-1133">Transmembrane helix</keyword>
<dbReference type="EMBL" id="GBRH01240045">
    <property type="protein sequence ID" value="JAD57850.1"/>
    <property type="molecule type" value="Transcribed_RNA"/>
</dbReference>
<proteinExistence type="predicted"/>
<dbReference type="AlphaFoldDB" id="A0A0A9B9E2"/>
<protein>
    <submittedName>
        <fullName evidence="2">Uncharacterized protein</fullName>
    </submittedName>
</protein>
<evidence type="ECO:0000256" key="1">
    <source>
        <dbReference type="SAM" id="Phobius"/>
    </source>
</evidence>
<keyword evidence="1" id="KW-0812">Transmembrane</keyword>
<accession>A0A0A9B9E2</accession>
<reference evidence="2" key="2">
    <citation type="journal article" date="2015" name="Data Brief">
        <title>Shoot transcriptome of the giant reed, Arundo donax.</title>
        <authorList>
            <person name="Barrero R.A."/>
            <person name="Guerrero F.D."/>
            <person name="Moolhuijzen P."/>
            <person name="Goolsby J.A."/>
            <person name="Tidwell J."/>
            <person name="Bellgard S.E."/>
            <person name="Bellgard M.I."/>
        </authorList>
    </citation>
    <scope>NUCLEOTIDE SEQUENCE</scope>
    <source>
        <tissue evidence="2">Shoot tissue taken approximately 20 cm above the soil surface</tissue>
    </source>
</reference>
<keyword evidence="1" id="KW-0472">Membrane</keyword>
<organism evidence="2">
    <name type="scientific">Arundo donax</name>
    <name type="common">Giant reed</name>
    <name type="synonym">Donax arundinaceus</name>
    <dbReference type="NCBI Taxonomy" id="35708"/>
    <lineage>
        <taxon>Eukaryota</taxon>
        <taxon>Viridiplantae</taxon>
        <taxon>Streptophyta</taxon>
        <taxon>Embryophyta</taxon>
        <taxon>Tracheophyta</taxon>
        <taxon>Spermatophyta</taxon>
        <taxon>Magnoliopsida</taxon>
        <taxon>Liliopsida</taxon>
        <taxon>Poales</taxon>
        <taxon>Poaceae</taxon>
        <taxon>PACMAD clade</taxon>
        <taxon>Arundinoideae</taxon>
        <taxon>Arundineae</taxon>
        <taxon>Arundo</taxon>
    </lineage>
</organism>